<evidence type="ECO:0000313" key="2">
    <source>
        <dbReference type="Proteomes" id="UP001595868"/>
    </source>
</evidence>
<evidence type="ECO:0000313" key="1">
    <source>
        <dbReference type="EMBL" id="MFC4107790.1"/>
    </source>
</evidence>
<sequence length="79" mass="8821">MIMVRGREYGTADQIAAALGTDVTPAMVRNWSQRDGLARHRDGRTVYYDLDQAATIERDKRVSGRGRARRLDATQLTAA</sequence>
<dbReference type="Proteomes" id="UP001595868">
    <property type="component" value="Unassembled WGS sequence"/>
</dbReference>
<protein>
    <recommendedName>
        <fullName evidence="3">MerR HTH family regulatory protein</fullName>
    </recommendedName>
</protein>
<dbReference type="EMBL" id="JBHSBN010000011">
    <property type="protein sequence ID" value="MFC4107790.1"/>
    <property type="molecule type" value="Genomic_DNA"/>
</dbReference>
<gene>
    <name evidence="1" type="ORF">ACFOX0_17895</name>
</gene>
<reference evidence="2" key="1">
    <citation type="journal article" date="2019" name="Int. J. Syst. Evol. Microbiol.">
        <title>The Global Catalogue of Microorganisms (GCM) 10K type strain sequencing project: providing services to taxonomists for standard genome sequencing and annotation.</title>
        <authorList>
            <consortium name="The Broad Institute Genomics Platform"/>
            <consortium name="The Broad Institute Genome Sequencing Center for Infectious Disease"/>
            <person name="Wu L."/>
            <person name="Ma J."/>
        </authorList>
    </citation>
    <scope>NUCLEOTIDE SEQUENCE [LARGE SCALE GENOMIC DNA]</scope>
    <source>
        <strain evidence="2">2902at01</strain>
    </source>
</reference>
<proteinExistence type="predicted"/>
<keyword evidence="2" id="KW-1185">Reference proteome</keyword>
<name>A0ABV8KNS9_9ACTN</name>
<accession>A0ABV8KNS9</accession>
<dbReference type="RefSeq" id="WP_377547167.1">
    <property type="nucleotide sequence ID" value="NZ_JBHSBN010000011.1"/>
</dbReference>
<comment type="caution">
    <text evidence="1">The sequence shown here is derived from an EMBL/GenBank/DDBJ whole genome shotgun (WGS) entry which is preliminary data.</text>
</comment>
<evidence type="ECO:0008006" key="3">
    <source>
        <dbReference type="Google" id="ProtNLM"/>
    </source>
</evidence>
<organism evidence="1 2">
    <name type="scientific">Micromonospora zhanjiangensis</name>
    <dbReference type="NCBI Taxonomy" id="1522057"/>
    <lineage>
        <taxon>Bacteria</taxon>
        <taxon>Bacillati</taxon>
        <taxon>Actinomycetota</taxon>
        <taxon>Actinomycetes</taxon>
        <taxon>Micromonosporales</taxon>
        <taxon>Micromonosporaceae</taxon>
        <taxon>Micromonospora</taxon>
    </lineage>
</organism>